<evidence type="ECO:0000313" key="6">
    <source>
        <dbReference type="EMBL" id="MDY0408344.1"/>
    </source>
</evidence>
<keyword evidence="2 4" id="KW-0413">Isomerase</keyword>
<dbReference type="Gene3D" id="3.30.70.1560">
    <property type="entry name" value="Alpha-L RNA-binding motif"/>
    <property type="match status" value="1"/>
</dbReference>
<evidence type="ECO:0000256" key="4">
    <source>
        <dbReference type="RuleBase" id="RU003887"/>
    </source>
</evidence>
<name>A0ABU5CRA8_9BACI</name>
<dbReference type="CDD" id="cd00165">
    <property type="entry name" value="S4"/>
    <property type="match status" value="1"/>
</dbReference>
<dbReference type="EMBL" id="JAWDIQ010000001">
    <property type="protein sequence ID" value="MDY0408344.1"/>
    <property type="molecule type" value="Genomic_DNA"/>
</dbReference>
<dbReference type="SMART" id="SM00363">
    <property type="entry name" value="S4"/>
    <property type="match status" value="1"/>
</dbReference>
<gene>
    <name evidence="6" type="ORF">RWD45_06950</name>
</gene>
<proteinExistence type="inferred from homology"/>
<sequence length="247" mass="28231">MTESMERLQKVIAQSGITSRRKAEQLIVAGKVKVNNKIVTELGTKVSLQDKIEVNGVNLEKEMPVYFMLYKPRGVISSVTDDKGRKVVTDFFTETPERLFPIGRLDYDSTGLILLTNDGEFANLLMHPRHEIEKVYTVKVKGIVQKTDLSQLRKGVKEGRDLLRAVRSKIISFDKRSNSTVLEIVLNEGKNRHIRRMMQTIGYPVTKLKRESYGLLTLRGLRVGEFRALTPKEVKQMWNLATKNVKQ</sequence>
<dbReference type="EC" id="5.4.99.-" evidence="4"/>
<evidence type="ECO:0000259" key="5">
    <source>
        <dbReference type="SMART" id="SM00363"/>
    </source>
</evidence>
<dbReference type="RefSeq" id="WP_320379797.1">
    <property type="nucleotide sequence ID" value="NZ_JAWDIQ010000001.1"/>
</dbReference>
<comment type="similarity">
    <text evidence="1 4">Belongs to the pseudouridine synthase RsuA family.</text>
</comment>
<dbReference type="PANTHER" id="PTHR47683">
    <property type="entry name" value="PSEUDOURIDINE SYNTHASE FAMILY PROTEIN-RELATED"/>
    <property type="match status" value="1"/>
</dbReference>
<dbReference type="InterPro" id="IPR018496">
    <property type="entry name" value="PsdUridine_synth_RsuA/RluB_CS"/>
</dbReference>
<dbReference type="InterPro" id="IPR050343">
    <property type="entry name" value="RsuA_PseudoU_synthase"/>
</dbReference>
<organism evidence="6 7">
    <name type="scientific">Paracerasibacillus soli</name>
    <dbReference type="NCBI Taxonomy" id="480284"/>
    <lineage>
        <taxon>Bacteria</taxon>
        <taxon>Bacillati</taxon>
        <taxon>Bacillota</taxon>
        <taxon>Bacilli</taxon>
        <taxon>Bacillales</taxon>
        <taxon>Bacillaceae</taxon>
        <taxon>Paracerasibacillus</taxon>
    </lineage>
</organism>
<evidence type="ECO:0000313" key="7">
    <source>
        <dbReference type="Proteomes" id="UP001275315"/>
    </source>
</evidence>
<dbReference type="CDD" id="cd02870">
    <property type="entry name" value="PseudoU_synth_RsuA_like"/>
    <property type="match status" value="1"/>
</dbReference>
<dbReference type="SUPFAM" id="SSF55174">
    <property type="entry name" value="Alpha-L RNA-binding motif"/>
    <property type="match status" value="1"/>
</dbReference>
<dbReference type="InterPro" id="IPR020103">
    <property type="entry name" value="PsdUridine_synth_cat_dom_sf"/>
</dbReference>
<evidence type="ECO:0000256" key="3">
    <source>
        <dbReference type="PROSITE-ProRule" id="PRU00182"/>
    </source>
</evidence>
<dbReference type="InterPro" id="IPR000748">
    <property type="entry name" value="PsdUridine_synth_RsuA/RluB/E/F"/>
</dbReference>
<dbReference type="NCBIfam" id="TIGR00093">
    <property type="entry name" value="pseudouridine synthase"/>
    <property type="match status" value="1"/>
</dbReference>
<dbReference type="Pfam" id="PF00849">
    <property type="entry name" value="PseudoU_synth_2"/>
    <property type="match status" value="1"/>
</dbReference>
<dbReference type="InterPro" id="IPR006145">
    <property type="entry name" value="PsdUridine_synth_RsuA/RluA"/>
</dbReference>
<dbReference type="SUPFAM" id="SSF55120">
    <property type="entry name" value="Pseudouridine synthase"/>
    <property type="match status" value="1"/>
</dbReference>
<keyword evidence="7" id="KW-1185">Reference proteome</keyword>
<protein>
    <recommendedName>
        <fullName evidence="4">Pseudouridine synthase</fullName>
        <ecNumber evidence="4">5.4.99.-</ecNumber>
    </recommendedName>
</protein>
<dbReference type="PANTHER" id="PTHR47683:SF2">
    <property type="entry name" value="RNA-BINDING S4 DOMAIN-CONTAINING PROTEIN"/>
    <property type="match status" value="1"/>
</dbReference>
<dbReference type="Gene3D" id="3.30.70.580">
    <property type="entry name" value="Pseudouridine synthase I, catalytic domain, N-terminal subdomain"/>
    <property type="match status" value="1"/>
</dbReference>
<feature type="domain" description="RNA-binding S4" evidence="5">
    <location>
        <begin position="6"/>
        <end position="60"/>
    </location>
</feature>
<dbReference type="PROSITE" id="PS50889">
    <property type="entry name" value="S4"/>
    <property type="match status" value="1"/>
</dbReference>
<dbReference type="InterPro" id="IPR042092">
    <property type="entry name" value="PsdUridine_s_RsuA/RluB/E/F_cat"/>
</dbReference>
<accession>A0ABU5CRA8</accession>
<comment type="caution">
    <text evidence="6">The sequence shown here is derived from an EMBL/GenBank/DDBJ whole genome shotgun (WGS) entry which is preliminary data.</text>
</comment>
<reference evidence="6 7" key="1">
    <citation type="submission" date="2023-10" db="EMBL/GenBank/DDBJ databases">
        <title>Virgibacillus soli CC-YMP-6 genome.</title>
        <authorList>
            <person name="Miliotis G."/>
            <person name="Sengupta P."/>
            <person name="Hameed A."/>
            <person name="Chuvochina M."/>
            <person name="Mcdonagh F."/>
            <person name="Simpson A.C."/>
            <person name="Singh N.K."/>
            <person name="Rekha P.D."/>
            <person name="Raman K."/>
            <person name="Hugenholtz P."/>
            <person name="Venkateswaran K."/>
        </authorList>
    </citation>
    <scope>NUCLEOTIDE SEQUENCE [LARGE SCALE GENOMIC DNA]</scope>
    <source>
        <strain evidence="6 7">CC-YMP-6</strain>
    </source>
</reference>
<dbReference type="Proteomes" id="UP001275315">
    <property type="component" value="Unassembled WGS sequence"/>
</dbReference>
<dbReference type="Pfam" id="PF01479">
    <property type="entry name" value="S4"/>
    <property type="match status" value="1"/>
</dbReference>
<keyword evidence="3" id="KW-0694">RNA-binding</keyword>
<dbReference type="InterPro" id="IPR020094">
    <property type="entry name" value="TruA/RsuA/RluB/E/F_N"/>
</dbReference>
<evidence type="ECO:0000256" key="2">
    <source>
        <dbReference type="ARBA" id="ARBA00023235"/>
    </source>
</evidence>
<dbReference type="InterPro" id="IPR002942">
    <property type="entry name" value="S4_RNA-bd"/>
</dbReference>
<dbReference type="InterPro" id="IPR036986">
    <property type="entry name" value="S4_RNA-bd_sf"/>
</dbReference>
<dbReference type="GO" id="GO:0016853">
    <property type="term" value="F:isomerase activity"/>
    <property type="evidence" value="ECO:0007669"/>
    <property type="project" value="UniProtKB-KW"/>
</dbReference>
<dbReference type="PROSITE" id="PS01149">
    <property type="entry name" value="PSI_RSU"/>
    <property type="match status" value="1"/>
</dbReference>
<dbReference type="Gene3D" id="3.10.290.10">
    <property type="entry name" value="RNA-binding S4 domain"/>
    <property type="match status" value="1"/>
</dbReference>
<evidence type="ECO:0000256" key="1">
    <source>
        <dbReference type="ARBA" id="ARBA00008348"/>
    </source>
</evidence>